<reference evidence="4" key="1">
    <citation type="submission" date="2025-08" db="UniProtKB">
        <authorList>
            <consortium name="RefSeq"/>
        </authorList>
    </citation>
    <scope>IDENTIFICATION</scope>
    <source>
        <tissue evidence="4">Leaf</tissue>
    </source>
</reference>
<dbReference type="InterPro" id="IPR002885">
    <property type="entry name" value="PPR_rpt"/>
</dbReference>
<dbReference type="InterPro" id="IPR011990">
    <property type="entry name" value="TPR-like_helical_dom_sf"/>
</dbReference>
<evidence type="ECO:0000256" key="1">
    <source>
        <dbReference type="ARBA" id="ARBA00022737"/>
    </source>
</evidence>
<evidence type="ECO:0000313" key="3">
    <source>
        <dbReference type="Proteomes" id="UP000504621"/>
    </source>
</evidence>
<feature type="repeat" description="PPR" evidence="2">
    <location>
        <begin position="215"/>
        <end position="249"/>
    </location>
</feature>
<dbReference type="GO" id="GO:0009451">
    <property type="term" value="P:RNA modification"/>
    <property type="evidence" value="ECO:0007669"/>
    <property type="project" value="InterPro"/>
</dbReference>
<dbReference type="OrthoDB" id="185373at2759"/>
<feature type="repeat" description="PPR" evidence="2">
    <location>
        <begin position="277"/>
        <end position="307"/>
    </location>
</feature>
<dbReference type="InterPro" id="IPR046848">
    <property type="entry name" value="E_motif"/>
</dbReference>
<dbReference type="Proteomes" id="UP000504621">
    <property type="component" value="Unplaced"/>
</dbReference>
<dbReference type="PANTHER" id="PTHR47926:SF545">
    <property type="entry name" value="PENTACOTRIPEPTIDE-REPEAT REGION OF PRORP DOMAIN-CONTAINING PROTEIN"/>
    <property type="match status" value="1"/>
</dbReference>
<evidence type="ECO:0000256" key="2">
    <source>
        <dbReference type="PROSITE-ProRule" id="PRU00708"/>
    </source>
</evidence>
<dbReference type="Gene3D" id="1.25.40.10">
    <property type="entry name" value="Tetratricopeptide repeat domain"/>
    <property type="match status" value="5"/>
</dbReference>
<dbReference type="PROSITE" id="PS51375">
    <property type="entry name" value="PPR"/>
    <property type="match status" value="7"/>
</dbReference>
<dbReference type="Pfam" id="PF01535">
    <property type="entry name" value="PPR"/>
    <property type="match status" value="7"/>
</dbReference>
<organism evidence="3 4">
    <name type="scientific">Herrania umbratica</name>
    <dbReference type="NCBI Taxonomy" id="108875"/>
    <lineage>
        <taxon>Eukaryota</taxon>
        <taxon>Viridiplantae</taxon>
        <taxon>Streptophyta</taxon>
        <taxon>Embryophyta</taxon>
        <taxon>Tracheophyta</taxon>
        <taxon>Spermatophyta</taxon>
        <taxon>Magnoliopsida</taxon>
        <taxon>eudicotyledons</taxon>
        <taxon>Gunneridae</taxon>
        <taxon>Pentapetalae</taxon>
        <taxon>rosids</taxon>
        <taxon>malvids</taxon>
        <taxon>Malvales</taxon>
        <taxon>Malvaceae</taxon>
        <taxon>Byttnerioideae</taxon>
        <taxon>Herrania</taxon>
    </lineage>
</organism>
<feature type="repeat" description="PPR" evidence="2">
    <location>
        <begin position="411"/>
        <end position="445"/>
    </location>
</feature>
<dbReference type="SUPFAM" id="SSF48452">
    <property type="entry name" value="TPR-like"/>
    <property type="match status" value="1"/>
</dbReference>
<dbReference type="GO" id="GO:0003723">
    <property type="term" value="F:RNA binding"/>
    <property type="evidence" value="ECO:0007669"/>
    <property type="project" value="InterPro"/>
</dbReference>
<dbReference type="NCBIfam" id="TIGR00756">
    <property type="entry name" value="PPR"/>
    <property type="match status" value="11"/>
</dbReference>
<feature type="repeat" description="PPR" evidence="2">
    <location>
        <begin position="308"/>
        <end position="342"/>
    </location>
</feature>
<accession>A0A6J0ZXP0</accession>
<dbReference type="PANTHER" id="PTHR47926">
    <property type="entry name" value="PENTATRICOPEPTIDE REPEAT-CONTAINING PROTEIN"/>
    <property type="match status" value="1"/>
</dbReference>
<dbReference type="FunFam" id="1.25.40.10:FF:001097">
    <property type="entry name" value="Pentatricopeptide repeat-containing protein At4g22760"/>
    <property type="match status" value="1"/>
</dbReference>
<feature type="repeat" description="PPR" evidence="2">
    <location>
        <begin position="184"/>
        <end position="214"/>
    </location>
</feature>
<name>A0A6J0ZXP0_9ROSI</name>
<evidence type="ECO:0000313" key="4">
    <source>
        <dbReference type="RefSeq" id="XP_021279445.1"/>
    </source>
</evidence>
<protein>
    <submittedName>
        <fullName evidence="4">Pentatricopeptide repeat-containing protein At4g22760</fullName>
    </submittedName>
</protein>
<keyword evidence="3" id="KW-1185">Reference proteome</keyword>
<feature type="repeat" description="PPR" evidence="2">
    <location>
        <begin position="446"/>
        <end position="480"/>
    </location>
</feature>
<dbReference type="AlphaFoldDB" id="A0A6J0ZXP0"/>
<dbReference type="GeneID" id="110413044"/>
<feature type="repeat" description="PPR" evidence="2">
    <location>
        <begin position="83"/>
        <end position="117"/>
    </location>
</feature>
<keyword evidence="1" id="KW-0677">Repeat</keyword>
<dbReference type="InterPro" id="IPR046960">
    <property type="entry name" value="PPR_At4g14850-like_plant"/>
</dbReference>
<dbReference type="Pfam" id="PF20431">
    <property type="entry name" value="E_motif"/>
    <property type="match status" value="1"/>
</dbReference>
<dbReference type="RefSeq" id="XP_021279445.1">
    <property type="nucleotide sequence ID" value="XM_021423770.1"/>
</dbReference>
<sequence length="591" mass="66240">MRSKVRKLLLQTVLPFCFLRLKSFLNNQLTIKRAKQIHAQILISSLNHLQPLLVHQFLLSTNNYSSSVFLYVRQILYHLQKPDAFSWGCAVRFLSQHRQFEEAFSLYVKMQKLGLYPTTHAISSALRACARAECKTGGISIHAQVHRYGLCNCVFVQTALVDLYTKLGDMDTAKKVFDEMPEKNVVSWNSILSGYLKAGNLGEARRVFDDIPKKDVISWNAILSGYAKMGNMDQTLSFFQQMPEKNLASWNTMISGFVECGEIESARSFFDMMHQRNNVSWITMIAGYSKRGEVKSARELFDKMGEKDHLAFNAMISCYAQNSQPTEALKLFDEMLKAGACIQPDGITLASVISACSQLGELRFGSWVESYISKFGIQVDDHMATALIDLYAKCGSIDKAYNLFHGLRKKDVVAYSAMISGCAINGKAVDAIMLFQKMVDAQIQPNLATFTGLLTAYNHAGLVEEGYRCFSSMKDNGLVPSTDHYAIMVDLLGRAGRLEDAYEVIKSMPMKPHTGVWGALLLACSLHNNVEFGEIAAQHCFELEPGTAGYYSLLANVYASVGRWRDARRLRKNTERKKLAKIPGCSWTEST</sequence>
<dbReference type="Pfam" id="PF13041">
    <property type="entry name" value="PPR_2"/>
    <property type="match status" value="2"/>
</dbReference>
<gene>
    <name evidence="4" type="primary">LOC110413044</name>
</gene>
<proteinExistence type="predicted"/>